<proteinExistence type="predicted"/>
<evidence type="ECO:0000256" key="2">
    <source>
        <dbReference type="SAM" id="MobiDB-lite"/>
    </source>
</evidence>
<gene>
    <name evidence="3" type="ORF">F5X68DRAFT_279248</name>
</gene>
<feature type="coiled-coil region" evidence="1">
    <location>
        <begin position="368"/>
        <end position="402"/>
    </location>
</feature>
<comment type="caution">
    <text evidence="3">The sequence shown here is derived from an EMBL/GenBank/DDBJ whole genome shotgun (WGS) entry which is preliminary data.</text>
</comment>
<dbReference type="EMBL" id="JAGSXJ010000034">
    <property type="protein sequence ID" value="KAH6668096.1"/>
    <property type="molecule type" value="Genomic_DNA"/>
</dbReference>
<evidence type="ECO:0000256" key="1">
    <source>
        <dbReference type="SAM" id="Coils"/>
    </source>
</evidence>
<organism evidence="3 4">
    <name type="scientific">Plectosphaerella plurivora</name>
    <dbReference type="NCBI Taxonomy" id="936078"/>
    <lineage>
        <taxon>Eukaryota</taxon>
        <taxon>Fungi</taxon>
        <taxon>Dikarya</taxon>
        <taxon>Ascomycota</taxon>
        <taxon>Pezizomycotina</taxon>
        <taxon>Sordariomycetes</taxon>
        <taxon>Hypocreomycetidae</taxon>
        <taxon>Glomerellales</taxon>
        <taxon>Plectosphaerellaceae</taxon>
        <taxon>Plectosphaerella</taxon>
    </lineage>
</organism>
<evidence type="ECO:0000313" key="4">
    <source>
        <dbReference type="Proteomes" id="UP000770015"/>
    </source>
</evidence>
<keyword evidence="4" id="KW-1185">Reference proteome</keyword>
<feature type="region of interest" description="Disordered" evidence="2">
    <location>
        <begin position="418"/>
        <end position="454"/>
    </location>
</feature>
<dbReference type="OrthoDB" id="10654960at2759"/>
<reference evidence="3" key="1">
    <citation type="journal article" date="2021" name="Nat. Commun.">
        <title>Genetic determinants of endophytism in the Arabidopsis root mycobiome.</title>
        <authorList>
            <person name="Mesny F."/>
            <person name="Miyauchi S."/>
            <person name="Thiergart T."/>
            <person name="Pickel B."/>
            <person name="Atanasova L."/>
            <person name="Karlsson M."/>
            <person name="Huettel B."/>
            <person name="Barry K.W."/>
            <person name="Haridas S."/>
            <person name="Chen C."/>
            <person name="Bauer D."/>
            <person name="Andreopoulos W."/>
            <person name="Pangilinan J."/>
            <person name="LaButti K."/>
            <person name="Riley R."/>
            <person name="Lipzen A."/>
            <person name="Clum A."/>
            <person name="Drula E."/>
            <person name="Henrissat B."/>
            <person name="Kohler A."/>
            <person name="Grigoriev I.V."/>
            <person name="Martin F.M."/>
            <person name="Hacquard S."/>
        </authorList>
    </citation>
    <scope>NUCLEOTIDE SEQUENCE</scope>
    <source>
        <strain evidence="3">MPI-SDFR-AT-0117</strain>
    </source>
</reference>
<sequence length="454" mass="52143">MDGQGDSDQSTPQDNNQPFAMPKRTKKEQQEIDAIKRYAAQSRKHHRREALLRHYAVAERVELKPGEPIVIVRTNRGDYITVNPPKPCFATGLCVYDGPPGAFAQDLRTYFPTVKRAHYRKLCWSTLTAIEHGLWDIGNLLQRVKLLGYTETDCNVLFVANGMSWDGLDCNISSHLSESRRVYYKGIIKERNRALRLRGMRRSYHAGTLEQRKAMIAPEIRRKLAAMRLENCNPESMAGVSPMEETRDGVIETGATQEPSSAPDKAPNQLNKEGQLRRCVEDQMEGIRFQNDKRRKCIEDLRVAERLHHIRIVQKNEQIIQKNEQIIQKNEQIIQKNEHIIQKNEHIIQKNEHIIQKNEHILQLNEHILQQGARIRQQDARIDQLEQQLKLQKEDNPAVRDRQTYSDQPPIAIQTPLSAAQNGTAEAALLEDRPASPTASTTSSESWTEILPFR</sequence>
<feature type="region of interest" description="Disordered" evidence="2">
    <location>
        <begin position="1"/>
        <end position="30"/>
    </location>
</feature>
<dbReference type="Proteomes" id="UP000770015">
    <property type="component" value="Unassembled WGS sequence"/>
</dbReference>
<feature type="compositionally biased region" description="Polar residues" evidence="2">
    <location>
        <begin position="1"/>
        <end position="18"/>
    </location>
</feature>
<name>A0A9P8V1V2_9PEZI</name>
<evidence type="ECO:0000313" key="3">
    <source>
        <dbReference type="EMBL" id="KAH6668096.1"/>
    </source>
</evidence>
<keyword evidence="1" id="KW-0175">Coiled coil</keyword>
<feature type="compositionally biased region" description="Low complexity" evidence="2">
    <location>
        <begin position="435"/>
        <end position="454"/>
    </location>
</feature>
<dbReference type="AlphaFoldDB" id="A0A9P8V1V2"/>
<accession>A0A9P8V1V2</accession>
<protein>
    <submittedName>
        <fullName evidence="3">Uncharacterized protein</fullName>
    </submittedName>
</protein>